<accession>A0ABY6CYJ7</accession>
<dbReference type="EMBL" id="CP106735">
    <property type="protein sequence ID" value="UXX78987.1"/>
    <property type="molecule type" value="Genomic_DNA"/>
</dbReference>
<keyword evidence="2" id="KW-1185">Reference proteome</keyword>
<evidence type="ECO:0000313" key="2">
    <source>
        <dbReference type="Proteomes" id="UP001062165"/>
    </source>
</evidence>
<organism evidence="1 2">
    <name type="scientific">Reichenbachiella carrageenanivorans</name>
    <dbReference type="NCBI Taxonomy" id="2979869"/>
    <lineage>
        <taxon>Bacteria</taxon>
        <taxon>Pseudomonadati</taxon>
        <taxon>Bacteroidota</taxon>
        <taxon>Cytophagia</taxon>
        <taxon>Cytophagales</taxon>
        <taxon>Reichenbachiellaceae</taxon>
        <taxon>Reichenbachiella</taxon>
    </lineage>
</organism>
<reference evidence="1" key="1">
    <citation type="submission" date="2022-10" db="EMBL/GenBank/DDBJ databases">
        <title>Comparative genomics and taxonomic characterization of three novel marine species of genus Reichenbachiella exhibiting antioxidant and polysaccharide degradation activities.</title>
        <authorList>
            <person name="Muhammad N."/>
            <person name="Lee Y.-J."/>
            <person name="Ko J."/>
            <person name="Kim S.-G."/>
        </authorList>
    </citation>
    <scope>NUCLEOTIDE SEQUENCE</scope>
    <source>
        <strain evidence="1">Wsw4-B4</strain>
    </source>
</reference>
<dbReference type="Proteomes" id="UP001062165">
    <property type="component" value="Chromosome"/>
</dbReference>
<gene>
    <name evidence="1" type="ORF">N7E81_16660</name>
</gene>
<protein>
    <submittedName>
        <fullName evidence="1">Uncharacterized protein</fullName>
    </submittedName>
</protein>
<proteinExistence type="predicted"/>
<sequence>MYKIEQKSYGYYLTFSGFIKQEEMQEWYEESLELLEKSPENFGLFADLREMKPLPAESQRIMEEGQMNYKRKGMERSVVVLSSAISTMQFKRIAKTTGIDEWERYIDASSNGNWEAIGISWIKDGIDPGVK</sequence>
<evidence type="ECO:0000313" key="1">
    <source>
        <dbReference type="EMBL" id="UXX78987.1"/>
    </source>
</evidence>
<dbReference type="RefSeq" id="WP_263050731.1">
    <property type="nucleotide sequence ID" value="NZ_CP106735.1"/>
</dbReference>
<name>A0ABY6CYJ7_9BACT</name>